<reference evidence="1 2" key="1">
    <citation type="journal article" date="2018" name="Mol. Biol. Evol.">
        <title>Analysis of the draft genome of the red seaweed Gracilariopsis chorda provides insights into genome size evolution in Rhodophyta.</title>
        <authorList>
            <person name="Lee J."/>
            <person name="Yang E.C."/>
            <person name="Graf L."/>
            <person name="Yang J.H."/>
            <person name="Qiu H."/>
            <person name="Zel Zion U."/>
            <person name="Chan C.X."/>
            <person name="Stephens T.G."/>
            <person name="Weber A.P.M."/>
            <person name="Boo G.H."/>
            <person name="Boo S.M."/>
            <person name="Kim K.M."/>
            <person name="Shin Y."/>
            <person name="Jung M."/>
            <person name="Lee S.J."/>
            <person name="Yim H.S."/>
            <person name="Lee J.H."/>
            <person name="Bhattacharya D."/>
            <person name="Yoon H.S."/>
        </authorList>
    </citation>
    <scope>NUCLEOTIDE SEQUENCE [LARGE SCALE GENOMIC DNA]</scope>
    <source>
        <strain evidence="1 2">SKKU-2015</strain>
        <tissue evidence="1">Whole body</tissue>
    </source>
</reference>
<dbReference type="SUPFAM" id="SSF52540">
    <property type="entry name" value="P-loop containing nucleoside triphosphate hydrolases"/>
    <property type="match status" value="1"/>
</dbReference>
<dbReference type="InterPro" id="IPR013954">
    <property type="entry name" value="PNK3P"/>
</dbReference>
<dbReference type="Pfam" id="PF13671">
    <property type="entry name" value="AAA_33"/>
    <property type="match status" value="1"/>
</dbReference>
<dbReference type="PANTHER" id="PTHR12083">
    <property type="entry name" value="BIFUNCTIONAL POLYNUCLEOTIDE PHOSPHATASE/KINASE"/>
    <property type="match status" value="1"/>
</dbReference>
<dbReference type="NCBIfam" id="TIGR01664">
    <property type="entry name" value="DNA-3'-Pase"/>
    <property type="match status" value="1"/>
</dbReference>
<comment type="caution">
    <text evidence="1">The sequence shown here is derived from an EMBL/GenBank/DDBJ whole genome shotgun (WGS) entry which is preliminary data.</text>
</comment>
<dbReference type="GO" id="GO:0046403">
    <property type="term" value="F:polynucleotide 3'-phosphatase activity"/>
    <property type="evidence" value="ECO:0007669"/>
    <property type="project" value="TreeGrafter"/>
</dbReference>
<dbReference type="GO" id="GO:0003690">
    <property type="term" value="F:double-stranded DNA binding"/>
    <property type="evidence" value="ECO:0007669"/>
    <property type="project" value="TreeGrafter"/>
</dbReference>
<dbReference type="InterPro" id="IPR023214">
    <property type="entry name" value="HAD_sf"/>
</dbReference>
<protein>
    <submittedName>
        <fullName evidence="1">Bifunctional polynucleotide phosphatase/kinase</fullName>
    </submittedName>
</protein>
<dbReference type="InterPro" id="IPR006551">
    <property type="entry name" value="Polynucleotide_phosphatase"/>
</dbReference>
<dbReference type="SUPFAM" id="SSF56784">
    <property type="entry name" value="HAD-like"/>
    <property type="match status" value="1"/>
</dbReference>
<keyword evidence="1" id="KW-0808">Transferase</keyword>
<evidence type="ECO:0000313" key="2">
    <source>
        <dbReference type="Proteomes" id="UP000247409"/>
    </source>
</evidence>
<organism evidence="1 2">
    <name type="scientific">Gracilariopsis chorda</name>
    <dbReference type="NCBI Taxonomy" id="448386"/>
    <lineage>
        <taxon>Eukaryota</taxon>
        <taxon>Rhodophyta</taxon>
        <taxon>Florideophyceae</taxon>
        <taxon>Rhodymeniophycidae</taxon>
        <taxon>Gracilariales</taxon>
        <taxon>Gracilariaceae</taxon>
        <taxon>Gracilariopsis</taxon>
    </lineage>
</organism>
<dbReference type="GO" id="GO:0046404">
    <property type="term" value="F:ATP-dependent polydeoxyribonucleotide 5'-hydroxyl-kinase activity"/>
    <property type="evidence" value="ECO:0007669"/>
    <property type="project" value="TreeGrafter"/>
</dbReference>
<sequence>MSTHHNLQSNKRLRQSTLNALAGIPEGSDSKRARRNEPLLQGTWADSEKSLMKYEPNSWKEQNSVLRKDNPVKIAAFDLDSTLITTKSRAKFPKSPNDWRLLNSQIQPMISALADDGYLIVIFTNQAGVSNGRINESFVKTRLQGILAALKVDVGVFVATGKDNFRKPATGMWDKLVQMIGGIERVDDQNSFYVGDAAGRRARPGHSADFSDSDLRFSINIGLQFRTPEEYFLGKTTEAISPGSLQGFDPRKLLETSGPVFINDITDKDVLLRDLITPSSIVDDLILGSCQGVDAPTVQTMVLMHGFPASGKTTFVDTYLKPKGYGWINHDTLHTFTRCIRATRAELERGRSVVIDNTNADKNARSKYIETAKTHNPGVKVIALVMGTPRRVAEHLNYVRERKTDGESPHVPLVAFHAFQKRRQLPDMDESIDALGEVKFLPSFLTELDQYMFTRLS</sequence>
<name>A0A2V3J4C9_9FLOR</name>
<dbReference type="NCBIfam" id="TIGR01662">
    <property type="entry name" value="HAD-SF-IIIA"/>
    <property type="match status" value="1"/>
</dbReference>
<dbReference type="Proteomes" id="UP000247409">
    <property type="component" value="Unassembled WGS sequence"/>
</dbReference>
<keyword evidence="1" id="KW-0418">Kinase</keyword>
<dbReference type="Pfam" id="PF08645">
    <property type="entry name" value="PNK3P"/>
    <property type="match status" value="1"/>
</dbReference>
<dbReference type="EMBL" id="NBIV01000009">
    <property type="protein sequence ID" value="PXF48982.1"/>
    <property type="molecule type" value="Genomic_DNA"/>
</dbReference>
<accession>A0A2V3J4C9</accession>
<evidence type="ECO:0000313" key="1">
    <source>
        <dbReference type="EMBL" id="PXF48982.1"/>
    </source>
</evidence>
<dbReference type="Gene3D" id="3.40.50.300">
    <property type="entry name" value="P-loop containing nucleotide triphosphate hydrolases"/>
    <property type="match status" value="1"/>
</dbReference>
<dbReference type="OrthoDB" id="19045at2759"/>
<dbReference type="AlphaFoldDB" id="A0A2V3J4C9"/>
<gene>
    <name evidence="1" type="ORF">BWQ96_01120</name>
</gene>
<dbReference type="GO" id="GO:0006281">
    <property type="term" value="P:DNA repair"/>
    <property type="evidence" value="ECO:0007669"/>
    <property type="project" value="TreeGrafter"/>
</dbReference>
<dbReference type="STRING" id="448386.A0A2V3J4C9"/>
<dbReference type="Gene3D" id="3.40.50.1000">
    <property type="entry name" value="HAD superfamily/HAD-like"/>
    <property type="match status" value="1"/>
</dbReference>
<dbReference type="PANTHER" id="PTHR12083:SF9">
    <property type="entry name" value="BIFUNCTIONAL POLYNUCLEOTIDE PHOSPHATASE_KINASE"/>
    <property type="match status" value="1"/>
</dbReference>
<keyword evidence="2" id="KW-1185">Reference proteome</keyword>
<dbReference type="InterPro" id="IPR027417">
    <property type="entry name" value="P-loop_NTPase"/>
</dbReference>
<dbReference type="InterPro" id="IPR006549">
    <property type="entry name" value="HAD-SF_hydro_IIIA"/>
</dbReference>
<proteinExistence type="predicted"/>
<dbReference type="InterPro" id="IPR036412">
    <property type="entry name" value="HAD-like_sf"/>
</dbReference>